<keyword evidence="2" id="KW-1185">Reference proteome</keyword>
<reference evidence="2" key="2">
    <citation type="submission" date="2015-01" db="EMBL/GenBank/DDBJ databases">
        <title>Evolutionary Origins and Diversification of the Mycorrhizal Mutualists.</title>
        <authorList>
            <consortium name="DOE Joint Genome Institute"/>
            <consortium name="Mycorrhizal Genomics Consortium"/>
            <person name="Kohler A."/>
            <person name="Kuo A."/>
            <person name="Nagy L.G."/>
            <person name="Floudas D."/>
            <person name="Copeland A."/>
            <person name="Barry K.W."/>
            <person name="Cichocki N."/>
            <person name="Veneault-Fourrey C."/>
            <person name="LaButti K."/>
            <person name="Lindquist E.A."/>
            <person name="Lipzen A."/>
            <person name="Lundell T."/>
            <person name="Morin E."/>
            <person name="Murat C."/>
            <person name="Riley R."/>
            <person name="Ohm R."/>
            <person name="Sun H."/>
            <person name="Tunlid A."/>
            <person name="Henrissat B."/>
            <person name="Grigoriev I.V."/>
            <person name="Hibbett D.S."/>
            <person name="Martin F."/>
        </authorList>
    </citation>
    <scope>NUCLEOTIDE SEQUENCE [LARGE SCALE GENOMIC DNA]</scope>
    <source>
        <strain evidence="2">UH-Slu-Lm8-n1</strain>
    </source>
</reference>
<protein>
    <submittedName>
        <fullName evidence="1">Uncharacterized protein</fullName>
    </submittedName>
</protein>
<gene>
    <name evidence="1" type="ORF">CY34DRAFT_602345</name>
</gene>
<dbReference type="HOGENOM" id="CLU_2591392_0_0_1"/>
<dbReference type="Proteomes" id="UP000054485">
    <property type="component" value="Unassembled WGS sequence"/>
</dbReference>
<sequence length="80" mass="8964">MASVCGMNKDCSHPELISQTSAVCQHECLPQKLDAHQVYSSIKRVPFTFLTIFLFGCSRVPSFCTSVPFLSCNLRMNAKY</sequence>
<dbReference type="EMBL" id="KN835185">
    <property type="protein sequence ID" value="KIK44704.1"/>
    <property type="molecule type" value="Genomic_DNA"/>
</dbReference>
<dbReference type="InParanoid" id="A0A0D0B436"/>
<evidence type="ECO:0000313" key="1">
    <source>
        <dbReference type="EMBL" id="KIK44704.1"/>
    </source>
</evidence>
<reference evidence="1 2" key="1">
    <citation type="submission" date="2014-04" db="EMBL/GenBank/DDBJ databases">
        <authorList>
            <consortium name="DOE Joint Genome Institute"/>
            <person name="Kuo A."/>
            <person name="Ruytinx J."/>
            <person name="Rineau F."/>
            <person name="Colpaert J."/>
            <person name="Kohler A."/>
            <person name="Nagy L.G."/>
            <person name="Floudas D."/>
            <person name="Copeland A."/>
            <person name="Barry K.W."/>
            <person name="Cichocki N."/>
            <person name="Veneault-Fourrey C."/>
            <person name="LaButti K."/>
            <person name="Lindquist E.A."/>
            <person name="Lipzen A."/>
            <person name="Lundell T."/>
            <person name="Morin E."/>
            <person name="Murat C."/>
            <person name="Sun H."/>
            <person name="Tunlid A."/>
            <person name="Henrissat B."/>
            <person name="Grigoriev I.V."/>
            <person name="Hibbett D.S."/>
            <person name="Martin F."/>
            <person name="Nordberg H.P."/>
            <person name="Cantor M.N."/>
            <person name="Hua S.X."/>
        </authorList>
    </citation>
    <scope>NUCLEOTIDE SEQUENCE [LARGE SCALE GENOMIC DNA]</scope>
    <source>
        <strain evidence="1 2">UH-Slu-Lm8-n1</strain>
    </source>
</reference>
<organism evidence="1 2">
    <name type="scientific">Suillus luteus UH-Slu-Lm8-n1</name>
    <dbReference type="NCBI Taxonomy" id="930992"/>
    <lineage>
        <taxon>Eukaryota</taxon>
        <taxon>Fungi</taxon>
        <taxon>Dikarya</taxon>
        <taxon>Basidiomycota</taxon>
        <taxon>Agaricomycotina</taxon>
        <taxon>Agaricomycetes</taxon>
        <taxon>Agaricomycetidae</taxon>
        <taxon>Boletales</taxon>
        <taxon>Suillineae</taxon>
        <taxon>Suillaceae</taxon>
        <taxon>Suillus</taxon>
    </lineage>
</organism>
<evidence type="ECO:0000313" key="2">
    <source>
        <dbReference type="Proteomes" id="UP000054485"/>
    </source>
</evidence>
<accession>A0A0D0B436</accession>
<proteinExistence type="predicted"/>
<name>A0A0D0B436_9AGAM</name>
<dbReference type="AlphaFoldDB" id="A0A0D0B436"/>